<proteinExistence type="predicted"/>
<evidence type="ECO:0000256" key="5">
    <source>
        <dbReference type="SAM" id="MobiDB-lite"/>
    </source>
</evidence>
<feature type="region of interest" description="Disordered" evidence="5">
    <location>
        <begin position="360"/>
        <end position="474"/>
    </location>
</feature>
<keyword evidence="4" id="KW-0539">Nucleus</keyword>
<comment type="caution">
    <text evidence="8">The sequence shown here is derived from an EMBL/GenBank/DDBJ whole genome shotgun (WGS) entry which is preliminary data.</text>
</comment>
<feature type="compositionally biased region" description="Low complexity" evidence="5">
    <location>
        <begin position="431"/>
        <end position="440"/>
    </location>
</feature>
<evidence type="ECO:0000259" key="6">
    <source>
        <dbReference type="Pfam" id="PF12341"/>
    </source>
</evidence>
<feature type="compositionally biased region" description="Polar residues" evidence="5">
    <location>
        <begin position="1123"/>
        <end position="1134"/>
    </location>
</feature>
<keyword evidence="9" id="KW-1185">Reference proteome</keyword>
<comment type="subcellular location">
    <subcellularLocation>
        <location evidence="1">Nucleus</location>
    </subcellularLocation>
</comment>
<dbReference type="Pfam" id="PF20946">
    <property type="entry name" value="Ctf4_C"/>
    <property type="match status" value="1"/>
</dbReference>
<evidence type="ECO:0000256" key="1">
    <source>
        <dbReference type="ARBA" id="ARBA00004123"/>
    </source>
</evidence>
<dbReference type="SUPFAM" id="SSF50978">
    <property type="entry name" value="WD40 repeat-like"/>
    <property type="match status" value="1"/>
</dbReference>
<dbReference type="PANTHER" id="PTHR19932">
    <property type="entry name" value="WD REPEAT AND HMG-BOX DNA BINDING PROTEIN"/>
    <property type="match status" value="1"/>
</dbReference>
<sequence>MLPQLQAHPAGATRVCVGGAHVLTGGVDGVVALYPQKRWPSCHHLWARQCHDGAVTYVVLHAALELALSCGRDGKVILHENVLSTPTSTSRVICRVTGEVRCVLFDAERQRVFVAGDSLRCLQMSPSGCSVQTLAMNVPHPLVSLALSPCGNLLAVASASGSVGVVSACSSSNFQAPSLSQTETAPEQQATVERFKGVSLMLQNVLSPTAKRDDAIAYRMCWGRDGEGSLLLLVPGVAEFRVLRLEEATTPPYKHRLRHVAGIDSFGMTDLLGVTCYALSTNILCVVLAGTTGVVVTKMDVRKWGVTRLQGQSCTEVTDAHADAASGDVVVGMRDGTVTYLRREAPRALAVKRTADAGALPSANGADGSVKKRRRGVLLDGGSSFRGANTGKKKHFDKTQKKPAKDNDDDIIVDSSSGDEEVDDSDDDGGSHSASSSASIAKEDFRQVVDDLKRTNPHHKDDDSEEERPSRWRQQNLKEALVVAEEECRKHRSVFLDDEAEESSDNASDGDDTMERGEGYGRDGRGLDDGGSSVATDANGSLASSHSLNDGLMQAATPVGGGGGATVFDYSFQIGATPVGEEGSCYLAYNSVGYIHSTAEDTTIHFHDMSIQAVRILERGTILLAALSPVGAAFVLAQDADMDSVDDMPRLTLYYRTFVAIGAQSDWHVRLYPGETVRCLTAGIRYTAVATSRYLRLFSLSGLEIAVLSLFPRIVAMVGTNSSKIMHSFKADFDPLAVCYLEGGGEMRLQVLDVGSRSVVLPSVVVPLTMQPDGRPHQLQWMGWSEDGPLHVADTAGVLRMFTLNWGGSWLPVLDPRCMTDQTYNLWIWGVSDEAVFAYRSCKSDPPYPVAVASGLPTEHVRLFLPLTRFGTERDMVTWDHLLRREVRTDEVKRRSSFYTAVIAKHDALHDKKIIELFKSTLQEQQTTRALDLATQLELRDNIEVCAKEANAQGHGQLVQKLLALLEVRIKAKKKRRCTLSLEGSVVSERERDLLLRKLLAKEKPAAVAAEATATVGGAPTGEPQPVATAAVVEAGGRVSQPAAVTTPVMTPERRPAAGDAPNATTTTAAAASASRRHVTFLDQAGPSPTKRPAEVTATTPPRSGLEGGREGSSPQQKGPAITTPNRTKPQNPFSKPAKTTMMELTKASSVQPTPVSRSTSCLVLGDSQSSMGLDSAEGLEKQQKQQSLFPVASPPRQRANTKATSPEPLSATTSSNGGGGKGDGPTNGGKKVSPPVMDAANEPRRTAVNLFCPKALPDGRPAALLEAADATAGAVVDPFLDQSENGTPVTLEALLVDVGHETSQVGVSRSVSFGEALRKRYREEEEDDDVGGSGGVTDLALPRMAH</sequence>
<dbReference type="GO" id="GO:0006281">
    <property type="term" value="P:DNA repair"/>
    <property type="evidence" value="ECO:0007669"/>
    <property type="project" value="TreeGrafter"/>
</dbReference>
<keyword evidence="3" id="KW-0677">Repeat</keyword>
<evidence type="ECO:0000313" key="8">
    <source>
        <dbReference type="EMBL" id="ESL07027.1"/>
    </source>
</evidence>
<dbReference type="InterPro" id="IPR022100">
    <property type="entry name" value="WDHD1/CFT4_beta-prop_2nd"/>
</dbReference>
<dbReference type="Gene3D" id="2.130.10.10">
    <property type="entry name" value="YVTN repeat-like/Quinoprotein amine dehydrogenase"/>
    <property type="match status" value="1"/>
</dbReference>
<dbReference type="Pfam" id="PF12341">
    <property type="entry name" value="Mcl1_mid"/>
    <property type="match status" value="1"/>
</dbReference>
<evidence type="ECO:0000256" key="3">
    <source>
        <dbReference type="ARBA" id="ARBA00022737"/>
    </source>
</evidence>
<gene>
    <name evidence="8" type="ORF">TRSC58_05290</name>
</gene>
<feature type="compositionally biased region" description="Acidic residues" evidence="5">
    <location>
        <begin position="496"/>
        <end position="512"/>
    </location>
</feature>
<feature type="region of interest" description="Disordered" evidence="5">
    <location>
        <begin position="1322"/>
        <end position="1347"/>
    </location>
</feature>
<feature type="compositionally biased region" description="Gly residues" evidence="5">
    <location>
        <begin position="1217"/>
        <end position="1228"/>
    </location>
</feature>
<dbReference type="InterPro" id="IPR001680">
    <property type="entry name" value="WD40_rpt"/>
</dbReference>
<feature type="compositionally biased region" description="Basic and acidic residues" evidence="5">
    <location>
        <begin position="513"/>
        <end position="528"/>
    </location>
</feature>
<feature type="compositionally biased region" description="Low complexity" evidence="5">
    <location>
        <begin position="1058"/>
        <end position="1074"/>
    </location>
</feature>
<feature type="compositionally biased region" description="Polar residues" evidence="5">
    <location>
        <begin position="533"/>
        <end position="545"/>
    </location>
</feature>
<dbReference type="InterPro" id="IPR015943">
    <property type="entry name" value="WD40/YVTN_repeat-like_dom_sf"/>
</dbReference>
<feature type="region of interest" description="Disordered" evidence="5">
    <location>
        <begin position="1167"/>
        <end position="1241"/>
    </location>
</feature>
<feature type="compositionally biased region" description="Basic and acidic residues" evidence="5">
    <location>
        <begin position="397"/>
        <end position="406"/>
    </location>
</feature>
<dbReference type="InterPro" id="IPR048591">
    <property type="entry name" value="WDHD1/CFT4_hel"/>
</dbReference>
<feature type="domain" description="WDHD1/CFT4 second beta-propeller" evidence="6">
    <location>
        <begin position="571"/>
        <end position="859"/>
    </location>
</feature>
<dbReference type="EMBL" id="AUPL01005290">
    <property type="protein sequence ID" value="ESL07027.1"/>
    <property type="molecule type" value="Genomic_DNA"/>
</dbReference>
<evidence type="ECO:0000259" key="7">
    <source>
        <dbReference type="Pfam" id="PF20946"/>
    </source>
</evidence>
<evidence type="ECO:0000256" key="4">
    <source>
        <dbReference type="ARBA" id="ARBA00023242"/>
    </source>
</evidence>
<dbReference type="GO" id="GO:0043596">
    <property type="term" value="C:nuclear replication fork"/>
    <property type="evidence" value="ECO:0007669"/>
    <property type="project" value="TreeGrafter"/>
</dbReference>
<protein>
    <submittedName>
        <fullName evidence="8">Uncharacterized protein</fullName>
    </submittedName>
</protein>
<feature type="domain" description="WDHD1/CFT4 helical bundle" evidence="7">
    <location>
        <begin position="896"/>
        <end position="970"/>
    </location>
</feature>
<feature type="compositionally biased region" description="Basic and acidic residues" evidence="5">
    <location>
        <begin position="441"/>
        <end position="470"/>
    </location>
</feature>
<keyword evidence="2" id="KW-0853">WD repeat</keyword>
<name>A0A061J166_TRYRA</name>
<dbReference type="PANTHER" id="PTHR19932:SF10">
    <property type="entry name" value="WD REPEAT AND HMG-BOX DNA-BINDING PROTEIN 1"/>
    <property type="match status" value="1"/>
</dbReference>
<organism evidence="8 9">
    <name type="scientific">Trypanosoma rangeli SC58</name>
    <dbReference type="NCBI Taxonomy" id="429131"/>
    <lineage>
        <taxon>Eukaryota</taxon>
        <taxon>Discoba</taxon>
        <taxon>Euglenozoa</taxon>
        <taxon>Kinetoplastea</taxon>
        <taxon>Metakinetoplastina</taxon>
        <taxon>Trypanosomatida</taxon>
        <taxon>Trypanosomatidae</taxon>
        <taxon>Trypanosoma</taxon>
        <taxon>Herpetosoma</taxon>
    </lineage>
</organism>
<feature type="compositionally biased region" description="Acidic residues" evidence="5">
    <location>
        <begin position="407"/>
        <end position="428"/>
    </location>
</feature>
<dbReference type="OrthoDB" id="427368at2759"/>
<dbReference type="VEuPathDB" id="TriTrypDB:TRSC58_05290"/>
<dbReference type="GO" id="GO:0003682">
    <property type="term" value="F:chromatin binding"/>
    <property type="evidence" value="ECO:0007669"/>
    <property type="project" value="TreeGrafter"/>
</dbReference>
<evidence type="ECO:0000256" key="2">
    <source>
        <dbReference type="ARBA" id="ARBA00022574"/>
    </source>
</evidence>
<dbReference type="Proteomes" id="UP000031737">
    <property type="component" value="Unassembled WGS sequence"/>
</dbReference>
<dbReference type="InterPro" id="IPR036322">
    <property type="entry name" value="WD40_repeat_dom_sf"/>
</dbReference>
<accession>A0A061J166</accession>
<dbReference type="GO" id="GO:0006261">
    <property type="term" value="P:DNA-templated DNA replication"/>
    <property type="evidence" value="ECO:0007669"/>
    <property type="project" value="TreeGrafter"/>
</dbReference>
<evidence type="ECO:0000313" key="9">
    <source>
        <dbReference type="Proteomes" id="UP000031737"/>
    </source>
</evidence>
<dbReference type="GO" id="GO:0000278">
    <property type="term" value="P:mitotic cell cycle"/>
    <property type="evidence" value="ECO:0007669"/>
    <property type="project" value="TreeGrafter"/>
</dbReference>
<feature type="region of interest" description="Disordered" evidence="5">
    <location>
        <begin position="493"/>
        <end position="545"/>
    </location>
</feature>
<reference evidence="8 9" key="1">
    <citation type="submission" date="2013-07" db="EMBL/GenBank/DDBJ databases">
        <authorList>
            <person name="Stoco P.H."/>
            <person name="Wagner G."/>
            <person name="Gerber A."/>
            <person name="Zaha A."/>
            <person name="Thompson C."/>
            <person name="Bartholomeu D.C."/>
            <person name="Luckemeyer D.D."/>
            <person name="Bahia D."/>
            <person name="Loreto E."/>
            <person name="Prestes E.B."/>
            <person name="Lima F.M."/>
            <person name="Rodrigues-Luiz G."/>
            <person name="Vallejo G.A."/>
            <person name="Filho J.F."/>
            <person name="Monteiro K.M."/>
            <person name="Tyler K.M."/>
            <person name="de Almeida L.G."/>
            <person name="Ortiz M.F."/>
            <person name="Siervo M.A."/>
            <person name="de Moraes M.H."/>
            <person name="Cunha O.L."/>
            <person name="Mendonca-Neto R."/>
            <person name="Silva R."/>
            <person name="Teixeira S.M."/>
            <person name="Murta S.M."/>
            <person name="Sincero T.C."/>
            <person name="Mendes T.A."/>
            <person name="Urmenyi T.P."/>
            <person name="Silva V.G."/>
            <person name="da Rocha W.D."/>
            <person name="Andersson B."/>
            <person name="Romanha A.J."/>
            <person name="Steindel M."/>
            <person name="de Vasconcelos A.T."/>
            <person name="Grisard E.C."/>
        </authorList>
    </citation>
    <scope>NUCLEOTIDE SEQUENCE [LARGE SCALE GENOMIC DNA]</scope>
    <source>
        <strain evidence="8 9">SC58</strain>
    </source>
</reference>
<feature type="region of interest" description="Disordered" evidence="5">
    <location>
        <begin position="1043"/>
        <end position="1137"/>
    </location>
</feature>
<dbReference type="SMART" id="SM00320">
    <property type="entry name" value="WD40"/>
    <property type="match status" value="2"/>
</dbReference>